<reference evidence="1 2" key="1">
    <citation type="journal article" date="2016" name="Sci. Rep.">
        <title>The genome sequence of the outbreeding globe artichoke constructed de novo incorporating a phase-aware low-pass sequencing strategy of F1 progeny.</title>
        <authorList>
            <person name="Scaglione D."/>
            <person name="Reyes-Chin-Wo S."/>
            <person name="Acquadro A."/>
            <person name="Froenicke L."/>
            <person name="Portis E."/>
            <person name="Beitel C."/>
            <person name="Tirone M."/>
            <person name="Mauro R."/>
            <person name="Lo Monaco A."/>
            <person name="Mauromicale G."/>
            <person name="Faccioli P."/>
            <person name="Cattivelli L."/>
            <person name="Rieseberg L."/>
            <person name="Michelmore R."/>
            <person name="Lanteri S."/>
        </authorList>
    </citation>
    <scope>NUCLEOTIDE SEQUENCE [LARGE SCALE GENOMIC DNA]</scope>
    <source>
        <strain evidence="1">2C</strain>
    </source>
</reference>
<dbReference type="EMBL" id="LEKV01003403">
    <property type="protein sequence ID" value="KVH99979.1"/>
    <property type="molecule type" value="Genomic_DNA"/>
</dbReference>
<gene>
    <name evidence="1" type="ORF">Ccrd_021790</name>
</gene>
<sequence>MATAAAAARSVFRSTSLRKAAARVASQPKAAPSPFRIPSRNSLSHRIFRCPVEMSACLESMQPFHNVTASALMTSMLTLSQNGYGWLPEAFFSKIGVFMCRFLVLGKSNSRTIFMYLAKRHRSPLDVLSIVSSGLQR</sequence>
<dbReference type="InterPro" id="IPR043459">
    <property type="entry name" value="NFD6/NOXY2-like"/>
</dbReference>
<name>A0A103XZY0_CYNCS</name>
<organism evidence="1 2">
    <name type="scientific">Cynara cardunculus var. scolymus</name>
    <name type="common">Globe artichoke</name>
    <name type="synonym">Cynara scolymus</name>
    <dbReference type="NCBI Taxonomy" id="59895"/>
    <lineage>
        <taxon>Eukaryota</taxon>
        <taxon>Viridiplantae</taxon>
        <taxon>Streptophyta</taxon>
        <taxon>Embryophyta</taxon>
        <taxon>Tracheophyta</taxon>
        <taxon>Spermatophyta</taxon>
        <taxon>Magnoliopsida</taxon>
        <taxon>eudicotyledons</taxon>
        <taxon>Gunneridae</taxon>
        <taxon>Pentapetalae</taxon>
        <taxon>asterids</taxon>
        <taxon>campanulids</taxon>
        <taxon>Asterales</taxon>
        <taxon>Asteraceae</taxon>
        <taxon>Carduoideae</taxon>
        <taxon>Cardueae</taxon>
        <taxon>Carduinae</taxon>
        <taxon>Cynara</taxon>
    </lineage>
</organism>
<dbReference type="Proteomes" id="UP000243975">
    <property type="component" value="Unassembled WGS sequence"/>
</dbReference>
<keyword evidence="2" id="KW-1185">Reference proteome</keyword>
<dbReference type="PANTHER" id="PTHR33156">
    <property type="entry name" value="OS02G0230000 PROTEIN"/>
    <property type="match status" value="1"/>
</dbReference>
<evidence type="ECO:0008006" key="3">
    <source>
        <dbReference type="Google" id="ProtNLM"/>
    </source>
</evidence>
<dbReference type="STRING" id="59895.A0A103XZY0"/>
<accession>A0A103XZY0</accession>
<evidence type="ECO:0000313" key="2">
    <source>
        <dbReference type="Proteomes" id="UP000243975"/>
    </source>
</evidence>
<protein>
    <recommendedName>
        <fullName evidence="3">Protein NUCLEAR FUSION DEFECTIVE 6, chloroplastic/mitochondrial</fullName>
    </recommendedName>
</protein>
<evidence type="ECO:0000313" key="1">
    <source>
        <dbReference type="EMBL" id="KVH99979.1"/>
    </source>
</evidence>
<dbReference type="Gramene" id="KVH99979">
    <property type="protein sequence ID" value="KVH99979"/>
    <property type="gene ID" value="Ccrd_021790"/>
</dbReference>
<dbReference type="AlphaFoldDB" id="A0A103XZY0"/>
<comment type="caution">
    <text evidence="1">The sequence shown here is derived from an EMBL/GenBank/DDBJ whole genome shotgun (WGS) entry which is preliminary data.</text>
</comment>
<dbReference type="OMA" id="HVYCRLV"/>
<proteinExistence type="predicted"/>
<dbReference type="PANTHER" id="PTHR33156:SF48">
    <property type="entry name" value="PROTEIN NUCLEAR FUSION DEFECTIVE 6, MITOCHONDRIAL"/>
    <property type="match status" value="1"/>
</dbReference>
<dbReference type="GO" id="GO:0005739">
    <property type="term" value="C:mitochondrion"/>
    <property type="evidence" value="ECO:0007669"/>
    <property type="project" value="TreeGrafter"/>
</dbReference>